<accession>A0A1F5HU02</accession>
<comment type="caution">
    <text evidence="5">The sequence shown here is derived from an EMBL/GenBank/DDBJ whole genome shotgun (WGS) entry which is preliminary data.</text>
</comment>
<keyword evidence="3" id="KW-0804">Transcription</keyword>
<evidence type="ECO:0000313" key="6">
    <source>
        <dbReference type="Proteomes" id="UP000177747"/>
    </source>
</evidence>
<dbReference type="PANTHER" id="PTHR46797">
    <property type="entry name" value="HTH-TYPE TRANSCRIPTIONAL REGULATOR"/>
    <property type="match status" value="1"/>
</dbReference>
<dbReference type="InterPro" id="IPR050807">
    <property type="entry name" value="TransReg_Diox_bact_type"/>
</dbReference>
<reference evidence="5 6" key="1">
    <citation type="journal article" date="2016" name="Nat. Commun.">
        <title>Thousands of microbial genomes shed light on interconnected biogeochemical processes in an aquifer system.</title>
        <authorList>
            <person name="Anantharaman K."/>
            <person name="Brown C.T."/>
            <person name="Hug L.A."/>
            <person name="Sharon I."/>
            <person name="Castelle C.J."/>
            <person name="Probst A.J."/>
            <person name="Thomas B.C."/>
            <person name="Singh A."/>
            <person name="Wilkins M.J."/>
            <person name="Karaoz U."/>
            <person name="Brodie E.L."/>
            <person name="Williams K.H."/>
            <person name="Hubbard S.S."/>
            <person name="Banfield J.F."/>
        </authorList>
    </citation>
    <scope>NUCLEOTIDE SEQUENCE [LARGE SCALE GENOMIC DNA]</scope>
</reference>
<dbReference type="Gene3D" id="1.10.260.40">
    <property type="entry name" value="lambda repressor-like DNA-binding domains"/>
    <property type="match status" value="1"/>
</dbReference>
<dbReference type="GO" id="GO:0005829">
    <property type="term" value="C:cytosol"/>
    <property type="evidence" value="ECO:0007669"/>
    <property type="project" value="TreeGrafter"/>
</dbReference>
<name>A0A1F5HU02_9BACT</name>
<dbReference type="AlphaFoldDB" id="A0A1F5HU02"/>
<dbReference type="InterPro" id="IPR010982">
    <property type="entry name" value="Lambda_DNA-bd_dom_sf"/>
</dbReference>
<dbReference type="Pfam" id="PF01381">
    <property type="entry name" value="HTH_3"/>
    <property type="match status" value="1"/>
</dbReference>
<dbReference type="GO" id="GO:0003677">
    <property type="term" value="F:DNA binding"/>
    <property type="evidence" value="ECO:0007669"/>
    <property type="project" value="UniProtKB-KW"/>
</dbReference>
<evidence type="ECO:0000256" key="3">
    <source>
        <dbReference type="ARBA" id="ARBA00023163"/>
    </source>
</evidence>
<dbReference type="CDD" id="cd00093">
    <property type="entry name" value="HTH_XRE"/>
    <property type="match status" value="1"/>
</dbReference>
<dbReference type="InterPro" id="IPR001387">
    <property type="entry name" value="Cro/C1-type_HTH"/>
</dbReference>
<dbReference type="SUPFAM" id="SSF47413">
    <property type="entry name" value="lambda repressor-like DNA-binding domains"/>
    <property type="match status" value="1"/>
</dbReference>
<proteinExistence type="predicted"/>
<feature type="domain" description="HTH cro/C1-type" evidence="4">
    <location>
        <begin position="17"/>
        <end position="71"/>
    </location>
</feature>
<evidence type="ECO:0000259" key="4">
    <source>
        <dbReference type="PROSITE" id="PS50943"/>
    </source>
</evidence>
<dbReference type="EMBL" id="MFBU01000006">
    <property type="protein sequence ID" value="OGE07550.1"/>
    <property type="molecule type" value="Genomic_DNA"/>
</dbReference>
<dbReference type="PROSITE" id="PS50943">
    <property type="entry name" value="HTH_CROC1"/>
    <property type="match status" value="1"/>
</dbReference>
<evidence type="ECO:0000313" key="5">
    <source>
        <dbReference type="EMBL" id="OGE07550.1"/>
    </source>
</evidence>
<dbReference type="SMART" id="SM00530">
    <property type="entry name" value="HTH_XRE"/>
    <property type="match status" value="1"/>
</dbReference>
<keyword evidence="1" id="KW-0805">Transcription regulation</keyword>
<dbReference type="PANTHER" id="PTHR46797:SF23">
    <property type="entry name" value="HTH-TYPE TRANSCRIPTIONAL REGULATOR SUTR"/>
    <property type="match status" value="1"/>
</dbReference>
<evidence type="ECO:0000256" key="2">
    <source>
        <dbReference type="ARBA" id="ARBA00023125"/>
    </source>
</evidence>
<sequence length="74" mass="8147">MIFGKTSAVSKKFGSKVRQARMKIGISQEELAFQSGLDRTYISGIERGTRNPSLKNIEKIAKALKISPAELFSS</sequence>
<dbReference type="GO" id="GO:0003700">
    <property type="term" value="F:DNA-binding transcription factor activity"/>
    <property type="evidence" value="ECO:0007669"/>
    <property type="project" value="TreeGrafter"/>
</dbReference>
<organism evidence="5 6">
    <name type="scientific">Candidatus Curtissbacteria bacterium RIFCSPLOWO2_02_41_11</name>
    <dbReference type="NCBI Taxonomy" id="1797731"/>
    <lineage>
        <taxon>Bacteria</taxon>
        <taxon>Candidatus Curtissiibacteriota</taxon>
    </lineage>
</organism>
<protein>
    <submittedName>
        <fullName evidence="5">Transcriptional regulator</fullName>
    </submittedName>
</protein>
<evidence type="ECO:0000256" key="1">
    <source>
        <dbReference type="ARBA" id="ARBA00023015"/>
    </source>
</evidence>
<keyword evidence="2" id="KW-0238">DNA-binding</keyword>
<dbReference type="Proteomes" id="UP000177747">
    <property type="component" value="Unassembled WGS sequence"/>
</dbReference>
<gene>
    <name evidence="5" type="ORF">A2W70_00580</name>
</gene>
<dbReference type="STRING" id="1797731.A2W70_00580"/>